<comment type="caution">
    <text evidence="4">The sequence shown here is derived from an EMBL/GenBank/DDBJ whole genome shotgun (WGS) entry which is preliminary data.</text>
</comment>
<evidence type="ECO:0000313" key="4">
    <source>
        <dbReference type="EMBL" id="GAA5030541.1"/>
    </source>
</evidence>
<feature type="region of interest" description="Disordered" evidence="1">
    <location>
        <begin position="1"/>
        <end position="27"/>
    </location>
</feature>
<evidence type="ECO:0000259" key="3">
    <source>
        <dbReference type="Pfam" id="PF07331"/>
    </source>
</evidence>
<reference evidence="5" key="1">
    <citation type="journal article" date="2019" name="Int. J. Syst. Evol. Microbiol.">
        <title>The Global Catalogue of Microorganisms (GCM) 10K type strain sequencing project: providing services to taxonomists for standard genome sequencing and annotation.</title>
        <authorList>
            <consortium name="The Broad Institute Genomics Platform"/>
            <consortium name="The Broad Institute Genome Sequencing Center for Infectious Disease"/>
            <person name="Wu L."/>
            <person name="Ma J."/>
        </authorList>
    </citation>
    <scope>NUCLEOTIDE SEQUENCE [LARGE SCALE GENOMIC DNA]</scope>
    <source>
        <strain evidence="5">JCM 17687</strain>
    </source>
</reference>
<accession>A0ABP9JIW6</accession>
<evidence type="ECO:0000313" key="5">
    <source>
        <dbReference type="Proteomes" id="UP001500427"/>
    </source>
</evidence>
<keyword evidence="2" id="KW-0472">Membrane</keyword>
<dbReference type="EMBL" id="BAABIW010000018">
    <property type="protein sequence ID" value="GAA5030541.1"/>
    <property type="molecule type" value="Genomic_DNA"/>
</dbReference>
<name>A0ABP9JIW6_9MICO</name>
<organism evidence="4 5">
    <name type="scientific">Terrabacter aeriphilus</name>
    <dbReference type="NCBI Taxonomy" id="515662"/>
    <lineage>
        <taxon>Bacteria</taxon>
        <taxon>Bacillati</taxon>
        <taxon>Actinomycetota</taxon>
        <taxon>Actinomycetes</taxon>
        <taxon>Micrococcales</taxon>
        <taxon>Intrasporangiaceae</taxon>
        <taxon>Terrabacter</taxon>
    </lineage>
</organism>
<feature type="transmembrane region" description="Helical" evidence="2">
    <location>
        <begin position="154"/>
        <end position="177"/>
    </location>
</feature>
<protein>
    <submittedName>
        <fullName evidence="4">Tripartite tricarboxylate transporter TctB family protein</fullName>
    </submittedName>
</protein>
<evidence type="ECO:0000256" key="1">
    <source>
        <dbReference type="SAM" id="MobiDB-lite"/>
    </source>
</evidence>
<feature type="transmembrane region" description="Helical" evidence="2">
    <location>
        <begin position="31"/>
        <end position="51"/>
    </location>
</feature>
<feature type="domain" description="DUF1468" evidence="3">
    <location>
        <begin position="36"/>
        <end position="178"/>
    </location>
</feature>
<dbReference type="Pfam" id="PF07331">
    <property type="entry name" value="TctB"/>
    <property type="match status" value="1"/>
</dbReference>
<keyword evidence="5" id="KW-1185">Reference proteome</keyword>
<keyword evidence="2" id="KW-1133">Transmembrane helix</keyword>
<dbReference type="Proteomes" id="UP001500427">
    <property type="component" value="Unassembled WGS sequence"/>
</dbReference>
<keyword evidence="2" id="KW-0812">Transmembrane</keyword>
<dbReference type="InterPro" id="IPR009936">
    <property type="entry name" value="DUF1468"/>
</dbReference>
<feature type="transmembrane region" description="Helical" evidence="2">
    <location>
        <begin position="63"/>
        <end position="85"/>
    </location>
</feature>
<dbReference type="RefSeq" id="WP_345508105.1">
    <property type="nucleotide sequence ID" value="NZ_BAABIW010000018.1"/>
</dbReference>
<proteinExistence type="predicted"/>
<sequence>MADLTSDHTSVAPDAPDLRKQDTPTPGGDRAQYGMCAALAALGVVLLVNAAQLNPVASTNDSLGPRVVPTTLGILLLVVSVLYAFDIRRGGVGAADEGEDVDLGAKADWKTVGLLVLVFGVCAALMETLGWVIAGTILYAGCAFALGNRHHVRGVLVALGISLATFYAFAIGLGVNLPAGILQGIL</sequence>
<gene>
    <name evidence="4" type="ORF">GCM10023258_27880</name>
</gene>
<feature type="transmembrane region" description="Helical" evidence="2">
    <location>
        <begin position="112"/>
        <end position="142"/>
    </location>
</feature>
<evidence type="ECO:0000256" key="2">
    <source>
        <dbReference type="SAM" id="Phobius"/>
    </source>
</evidence>